<dbReference type="PATRIC" id="fig|45074.5.peg.4484"/>
<dbReference type="EMBL" id="LNYU01000091">
    <property type="protein sequence ID" value="KTD53762.1"/>
    <property type="molecule type" value="Genomic_DNA"/>
</dbReference>
<evidence type="ECO:0008006" key="4">
    <source>
        <dbReference type="Google" id="ProtNLM"/>
    </source>
</evidence>
<feature type="transmembrane region" description="Helical" evidence="1">
    <location>
        <begin position="69"/>
        <end position="95"/>
    </location>
</feature>
<gene>
    <name evidence="2" type="ORF">Lsan_4172</name>
</gene>
<keyword evidence="1" id="KW-0472">Membrane</keyword>
<dbReference type="RefSeq" id="WP_058516033.1">
    <property type="nucleotide sequence ID" value="NZ_CAAAIH010000008.1"/>
</dbReference>
<feature type="transmembrane region" description="Helical" evidence="1">
    <location>
        <begin position="143"/>
        <end position="161"/>
    </location>
</feature>
<dbReference type="PROSITE" id="PS51257">
    <property type="entry name" value="PROKAR_LIPOPROTEIN"/>
    <property type="match status" value="1"/>
</dbReference>
<name>A0A0W0YAL0_9GAMM</name>
<keyword evidence="1" id="KW-0812">Transmembrane</keyword>
<comment type="caution">
    <text evidence="2">The sequence shown here is derived from an EMBL/GenBank/DDBJ whole genome shotgun (WGS) entry which is preliminary data.</text>
</comment>
<accession>A0A0W0YAL0</accession>
<reference evidence="2 3" key="1">
    <citation type="submission" date="2015-11" db="EMBL/GenBank/DDBJ databases">
        <title>Genomic analysis of 38 Legionella species identifies large and diverse effector repertoires.</title>
        <authorList>
            <person name="Burstein D."/>
            <person name="Amaro F."/>
            <person name="Zusman T."/>
            <person name="Lifshitz Z."/>
            <person name="Cohen O."/>
            <person name="Gilbert J.A."/>
            <person name="Pupko T."/>
            <person name="Shuman H.A."/>
            <person name="Segal G."/>
        </authorList>
    </citation>
    <scope>NUCLEOTIDE SEQUENCE [LARGE SCALE GENOMIC DNA]</scope>
    <source>
        <strain evidence="2 3">SC-63-C7</strain>
    </source>
</reference>
<evidence type="ECO:0000256" key="1">
    <source>
        <dbReference type="SAM" id="Phobius"/>
    </source>
</evidence>
<feature type="transmembrane region" description="Helical" evidence="1">
    <location>
        <begin position="21"/>
        <end position="49"/>
    </location>
</feature>
<evidence type="ECO:0000313" key="2">
    <source>
        <dbReference type="EMBL" id="KTD53762.1"/>
    </source>
</evidence>
<feature type="transmembrane region" description="Helical" evidence="1">
    <location>
        <begin position="115"/>
        <end position="137"/>
    </location>
</feature>
<keyword evidence="1" id="KW-1133">Transmembrane helix</keyword>
<keyword evidence="3" id="KW-1185">Reference proteome</keyword>
<protein>
    <recommendedName>
        <fullName evidence="4">Transmembrane protein</fullName>
    </recommendedName>
</protein>
<proteinExistence type="predicted"/>
<organism evidence="2 3">
    <name type="scientific">Legionella santicrucis</name>
    <dbReference type="NCBI Taxonomy" id="45074"/>
    <lineage>
        <taxon>Bacteria</taxon>
        <taxon>Pseudomonadati</taxon>
        <taxon>Pseudomonadota</taxon>
        <taxon>Gammaproteobacteria</taxon>
        <taxon>Legionellales</taxon>
        <taxon>Legionellaceae</taxon>
        <taxon>Legionella</taxon>
    </lineage>
</organism>
<sequence>MSKEKKILLLKNWIEQLVRNPNLYVALAVSALLGCSSGGAIGFFSGGFIGQSFLLCNNSSNFILNLNPGIMVGALLGLIVGALMGGGITVIITLFKIYKKTKNYPVLSQDNIAQVLSASFWINLEIIIGMGLGAIIGSLKSRGLGTLTGAALGLLIIWLTSTLKAPKKSEKIVKD</sequence>
<dbReference type="OrthoDB" id="5654235at2"/>
<dbReference type="AlphaFoldDB" id="A0A0W0YAL0"/>
<dbReference type="Proteomes" id="UP000054703">
    <property type="component" value="Unassembled WGS sequence"/>
</dbReference>
<evidence type="ECO:0000313" key="3">
    <source>
        <dbReference type="Proteomes" id="UP000054703"/>
    </source>
</evidence>